<dbReference type="Proteomes" id="UP000426246">
    <property type="component" value="Chromosome"/>
</dbReference>
<feature type="domain" description="HD-GYP" evidence="1">
    <location>
        <begin position="113"/>
        <end position="309"/>
    </location>
</feature>
<proteinExistence type="predicted"/>
<dbReference type="InterPro" id="IPR003607">
    <property type="entry name" value="HD/PDEase_dom"/>
</dbReference>
<sequence>MRLLPTKQCQAGMRLGKGIYNEEGIILLGINVSLTDHLINRLLQLGIDYLYIQDPNTDDVEIKSPLSEQTRFKAITEIRNNFRSLMDQAASKRAVKNPTLGKSFNNVLQNIIDELSDHKEALIMLTDINVMNNYIYNHSLNVAIICISLGITHGYSRNDLFALGLGSILHDIGKTKVPSELLTLNRAFTPEEYKEMQKHTVVGYQLLKDEPNIPLLAAHCAFQHHERIDGSGYPRGIKGEEIHDFAKWIAIADSYDAMTNHRPYRTAMLPHEAMEVLYGSAGSLYDRKKVAMFRDNVAIYPLGLTIKLNTGEKGVVTQINPNYPQRPTVRIFETADGKAAQPIYEIDLSQKHTLLIESVNPV</sequence>
<evidence type="ECO:0000313" key="2">
    <source>
        <dbReference type="EMBL" id="QGQ96927.1"/>
    </source>
</evidence>
<dbReference type="InterPro" id="IPR037522">
    <property type="entry name" value="HD_GYP_dom"/>
</dbReference>
<dbReference type="PANTHER" id="PTHR43155">
    <property type="entry name" value="CYCLIC DI-GMP PHOSPHODIESTERASE PA4108-RELATED"/>
    <property type="match status" value="1"/>
</dbReference>
<reference evidence="3" key="1">
    <citation type="submission" date="2018-11" db="EMBL/GenBank/DDBJ databases">
        <title>Complete genome sequence of Paenibacillus sp. ML311-T8.</title>
        <authorList>
            <person name="Nam Y.-D."/>
            <person name="Kang J."/>
            <person name="Chung W.-H."/>
            <person name="Park Y.S."/>
        </authorList>
    </citation>
    <scope>NUCLEOTIDE SEQUENCE [LARGE SCALE GENOMIC DNA]</scope>
    <source>
        <strain evidence="3">ML311-T8</strain>
    </source>
</reference>
<dbReference type="PANTHER" id="PTHR43155:SF2">
    <property type="entry name" value="CYCLIC DI-GMP PHOSPHODIESTERASE PA4108"/>
    <property type="match status" value="1"/>
</dbReference>
<protein>
    <submittedName>
        <fullName evidence="2">HD-GYP domain-containing protein</fullName>
    </submittedName>
</protein>
<dbReference type="Pfam" id="PF13487">
    <property type="entry name" value="HD_5"/>
    <property type="match status" value="1"/>
</dbReference>
<dbReference type="AlphaFoldDB" id="A0A6B8RM57"/>
<dbReference type="SUPFAM" id="SSF109604">
    <property type="entry name" value="HD-domain/PDEase-like"/>
    <property type="match status" value="1"/>
</dbReference>
<keyword evidence="3" id="KW-1185">Reference proteome</keyword>
<gene>
    <name evidence="2" type="ORF">EHS13_19570</name>
</gene>
<dbReference type="SMART" id="SM00471">
    <property type="entry name" value="HDc"/>
    <property type="match status" value="1"/>
</dbReference>
<evidence type="ECO:0000259" key="1">
    <source>
        <dbReference type="PROSITE" id="PS51832"/>
    </source>
</evidence>
<name>A0A6B8RM57_9BACL</name>
<accession>A0A6B8RM57</accession>
<evidence type="ECO:0000313" key="3">
    <source>
        <dbReference type="Proteomes" id="UP000426246"/>
    </source>
</evidence>
<dbReference type="Gene3D" id="1.10.3210.10">
    <property type="entry name" value="Hypothetical protein af1432"/>
    <property type="match status" value="1"/>
</dbReference>
<dbReference type="RefSeq" id="WP_155702027.1">
    <property type="nucleotide sequence ID" value="NZ_CP034235.1"/>
</dbReference>
<dbReference type="OrthoDB" id="9759601at2"/>
<dbReference type="KEGG" id="ppsc:EHS13_19570"/>
<dbReference type="PROSITE" id="PS51832">
    <property type="entry name" value="HD_GYP"/>
    <property type="match status" value="1"/>
</dbReference>
<dbReference type="CDD" id="cd00077">
    <property type="entry name" value="HDc"/>
    <property type="match status" value="1"/>
</dbReference>
<organism evidence="2 3">
    <name type="scientific">Paenibacillus psychroresistens</name>
    <dbReference type="NCBI Taxonomy" id="1778678"/>
    <lineage>
        <taxon>Bacteria</taxon>
        <taxon>Bacillati</taxon>
        <taxon>Bacillota</taxon>
        <taxon>Bacilli</taxon>
        <taxon>Bacillales</taxon>
        <taxon>Paenibacillaceae</taxon>
        <taxon>Paenibacillus</taxon>
    </lineage>
</organism>
<dbReference type="EMBL" id="CP034235">
    <property type="protein sequence ID" value="QGQ96927.1"/>
    <property type="molecule type" value="Genomic_DNA"/>
</dbReference>